<dbReference type="SMART" id="SM00796">
    <property type="entry name" value="AHS1"/>
    <property type="match status" value="1"/>
</dbReference>
<dbReference type="Gene3D" id="2.40.100.10">
    <property type="entry name" value="Cyclophilin-like"/>
    <property type="match status" value="1"/>
</dbReference>
<comment type="caution">
    <text evidence="5">The sequence shown here is derived from an EMBL/GenBank/DDBJ whole genome shotgun (WGS) entry which is preliminary data.</text>
</comment>
<evidence type="ECO:0000313" key="5">
    <source>
        <dbReference type="EMBL" id="REK74869.1"/>
    </source>
</evidence>
<evidence type="ECO:0000256" key="1">
    <source>
        <dbReference type="ARBA" id="ARBA00022741"/>
    </source>
</evidence>
<protein>
    <submittedName>
        <fullName evidence="5">Allophanate hydrolase subunit 1</fullName>
    </submittedName>
</protein>
<keyword evidence="3" id="KW-0067">ATP-binding</keyword>
<dbReference type="InterPro" id="IPR010016">
    <property type="entry name" value="PxpB"/>
</dbReference>
<dbReference type="PANTHER" id="PTHR34698">
    <property type="entry name" value="5-OXOPROLINASE SUBUNIT B"/>
    <property type="match status" value="1"/>
</dbReference>
<keyword evidence="2 5" id="KW-0378">Hydrolase</keyword>
<evidence type="ECO:0000256" key="2">
    <source>
        <dbReference type="ARBA" id="ARBA00022801"/>
    </source>
</evidence>
<keyword evidence="6" id="KW-1185">Reference proteome</keyword>
<dbReference type="InterPro" id="IPR029000">
    <property type="entry name" value="Cyclophilin-like_dom_sf"/>
</dbReference>
<gene>
    <name evidence="5" type="ORF">DX130_14535</name>
</gene>
<accession>A0A371PFX3</accession>
<name>A0A371PFX3_9BACL</name>
<dbReference type="SUPFAM" id="SSF50891">
    <property type="entry name" value="Cyclophilin-like"/>
    <property type="match status" value="1"/>
</dbReference>
<organism evidence="5 6">
    <name type="scientific">Paenibacillus paeoniae</name>
    <dbReference type="NCBI Taxonomy" id="2292705"/>
    <lineage>
        <taxon>Bacteria</taxon>
        <taxon>Bacillati</taxon>
        <taxon>Bacillota</taxon>
        <taxon>Bacilli</taxon>
        <taxon>Bacillales</taxon>
        <taxon>Paenibacillaceae</taxon>
        <taxon>Paenibacillus</taxon>
    </lineage>
</organism>
<dbReference type="Proteomes" id="UP000261905">
    <property type="component" value="Unassembled WGS sequence"/>
</dbReference>
<feature type="domain" description="Carboxyltransferase" evidence="4">
    <location>
        <begin position="7"/>
        <end position="223"/>
    </location>
</feature>
<sequence length="248" mass="27237">MNQSLNDSFLPLGDSSVLIRKGTTIDKGTHRWIMSVMQLLEAQRFDGMIECVPAFASIAVHYDPLVVWRSRSLQEKGHASVYETVCKRLEQCLSLLSEKEDNRLPERVVTIPVCYGGDYGPDLQEVAEHCGLSAEEVVSLHTSGSYSVYMIGFAPGFPYLGGMPPSIAAPRHKTPRIVIPAGSVGIAGAQTGVYPLATPGGWQLIGRTPLPLFRPDQQIPSLLEAGDHVRFEAISEQQYKEWEGAEQL</sequence>
<evidence type="ECO:0000313" key="6">
    <source>
        <dbReference type="Proteomes" id="UP000261905"/>
    </source>
</evidence>
<dbReference type="Gene3D" id="3.30.1360.40">
    <property type="match status" value="1"/>
</dbReference>
<evidence type="ECO:0000259" key="4">
    <source>
        <dbReference type="SMART" id="SM00796"/>
    </source>
</evidence>
<dbReference type="AlphaFoldDB" id="A0A371PFX3"/>
<proteinExistence type="predicted"/>
<dbReference type="NCBIfam" id="TIGR00370">
    <property type="entry name" value="5-oxoprolinase subunit PxpB"/>
    <property type="match status" value="1"/>
</dbReference>
<dbReference type="RefSeq" id="WP_116046558.1">
    <property type="nucleotide sequence ID" value="NZ_QUBQ01000002.1"/>
</dbReference>
<dbReference type="GO" id="GO:0016787">
    <property type="term" value="F:hydrolase activity"/>
    <property type="evidence" value="ECO:0007669"/>
    <property type="project" value="UniProtKB-KW"/>
</dbReference>
<keyword evidence="1" id="KW-0547">Nucleotide-binding</keyword>
<dbReference type="InterPro" id="IPR003833">
    <property type="entry name" value="CT_C_D"/>
</dbReference>
<dbReference type="SUPFAM" id="SSF160467">
    <property type="entry name" value="PH0987 N-terminal domain-like"/>
    <property type="match status" value="1"/>
</dbReference>
<dbReference type="GO" id="GO:0005524">
    <property type="term" value="F:ATP binding"/>
    <property type="evidence" value="ECO:0007669"/>
    <property type="project" value="UniProtKB-KW"/>
</dbReference>
<dbReference type="EMBL" id="QUBQ01000002">
    <property type="protein sequence ID" value="REK74869.1"/>
    <property type="molecule type" value="Genomic_DNA"/>
</dbReference>
<evidence type="ECO:0000256" key="3">
    <source>
        <dbReference type="ARBA" id="ARBA00022840"/>
    </source>
</evidence>
<dbReference type="OrthoDB" id="9778567at2"/>
<reference evidence="5 6" key="1">
    <citation type="submission" date="2018-08" db="EMBL/GenBank/DDBJ databases">
        <title>Paenibacillus sp. M4BSY-1, whole genome shotgun sequence.</title>
        <authorList>
            <person name="Tuo L."/>
        </authorList>
    </citation>
    <scope>NUCLEOTIDE SEQUENCE [LARGE SCALE GENOMIC DNA]</scope>
    <source>
        <strain evidence="5 6">M4BSY-1</strain>
    </source>
</reference>
<dbReference type="PANTHER" id="PTHR34698:SF2">
    <property type="entry name" value="5-OXOPROLINASE SUBUNIT B"/>
    <property type="match status" value="1"/>
</dbReference>
<dbReference type="Pfam" id="PF02682">
    <property type="entry name" value="CT_C_D"/>
    <property type="match status" value="1"/>
</dbReference>